<dbReference type="HOGENOM" id="CLU_025077_0_0_1"/>
<protein>
    <submittedName>
        <fullName evidence="2">Uncharacterized protein</fullName>
    </submittedName>
</protein>
<dbReference type="Pfam" id="PF07173">
    <property type="entry name" value="GRDP-like"/>
    <property type="match status" value="1"/>
</dbReference>
<evidence type="ECO:0000256" key="1">
    <source>
        <dbReference type="SAM" id="MobiDB-lite"/>
    </source>
</evidence>
<dbReference type="Proteomes" id="UP000005446">
    <property type="component" value="Unassembled WGS sequence"/>
</dbReference>
<dbReference type="InterPro" id="IPR009836">
    <property type="entry name" value="GRDP-like"/>
</dbReference>
<dbReference type="PANTHER" id="PTHR34365:SF7">
    <property type="entry name" value="GLYCINE-RICH DOMAIN-CONTAINING PROTEIN 1"/>
    <property type="match status" value="1"/>
</dbReference>
<gene>
    <name evidence="2" type="ORF">M7I_1683</name>
</gene>
<dbReference type="EMBL" id="AGUE01000029">
    <property type="protein sequence ID" value="EHL02280.1"/>
    <property type="molecule type" value="Genomic_DNA"/>
</dbReference>
<dbReference type="AlphaFoldDB" id="H0EGR4"/>
<proteinExistence type="predicted"/>
<dbReference type="InParanoid" id="H0EGR4"/>
<evidence type="ECO:0000313" key="3">
    <source>
        <dbReference type="Proteomes" id="UP000005446"/>
    </source>
</evidence>
<evidence type="ECO:0000313" key="2">
    <source>
        <dbReference type="EMBL" id="EHL02280.1"/>
    </source>
</evidence>
<feature type="compositionally biased region" description="Basic and acidic residues" evidence="1">
    <location>
        <begin position="418"/>
        <end position="428"/>
    </location>
</feature>
<keyword evidence="3" id="KW-1185">Reference proteome</keyword>
<organism evidence="2 3">
    <name type="scientific">Glarea lozoyensis (strain ATCC 74030 / MF5533)</name>
    <dbReference type="NCBI Taxonomy" id="1104152"/>
    <lineage>
        <taxon>Eukaryota</taxon>
        <taxon>Fungi</taxon>
        <taxon>Dikarya</taxon>
        <taxon>Ascomycota</taxon>
        <taxon>Pezizomycotina</taxon>
        <taxon>Leotiomycetes</taxon>
        <taxon>Helotiales</taxon>
        <taxon>Helotiaceae</taxon>
        <taxon>Glarea</taxon>
    </lineage>
</organism>
<feature type="region of interest" description="Disordered" evidence="1">
    <location>
        <begin position="395"/>
        <end position="436"/>
    </location>
</feature>
<comment type="caution">
    <text evidence="2">The sequence shown here is derived from an EMBL/GenBank/DDBJ whole genome shotgun (WGS) entry which is preliminary data.</text>
</comment>
<feature type="region of interest" description="Disordered" evidence="1">
    <location>
        <begin position="1"/>
        <end position="22"/>
    </location>
</feature>
<dbReference type="PANTHER" id="PTHR34365">
    <property type="entry name" value="ENOLASE (DUF1399)"/>
    <property type="match status" value="1"/>
</dbReference>
<accession>H0EGR4</accession>
<name>H0EGR4_GLAL7</name>
<sequence>MSLEIPSKPRKPPTYTPQDTTPQDLTSSFATLTLSPHPVSLPTPSTCLAHLKLLHAIQALKLDIGYTDGLFGIWDAKAEINEIEGSGYGDRDLSHICHKCSGYVNHDLLRVAKFRKETENLIMRDWPLGGTILTPNTGLPDAAGTLPMNSAALHFPNRLIGIELRSKILDLISPQRANPTMNDVKILIENAVANKDLIRKLNNRKLTEPGYLRRDERVAIRLMMARYWENTSIFALELGGAVIRQGVFIEKMKNLDWLHSPAATQTMERLILKYTRFITILSENAMHVCVPTLDVDLAWHTAQLSPQTYFTYTTSLTGKFIDHDDKVSEDALETGFEFTSKTYEKLYGEIYSECTCWYCEVIRSRHSGPRLFGTSKSEKLNNAFHDSAAQFCPPDNSAHISTHNAESRARPSPCSPEGRTRQRIRESESTSEGEGA</sequence>
<reference evidence="2 3" key="1">
    <citation type="journal article" date="2012" name="Eukaryot. Cell">
        <title>Genome sequence of the fungus Glarea lozoyensis: the first genome sequence of a species from the Helotiaceae family.</title>
        <authorList>
            <person name="Youssar L."/>
            <person name="Gruening B.A."/>
            <person name="Erxleben A."/>
            <person name="Guenther S."/>
            <person name="Huettel W."/>
        </authorList>
    </citation>
    <scope>NUCLEOTIDE SEQUENCE [LARGE SCALE GENOMIC DNA]</scope>
    <source>
        <strain evidence="3">ATCC 74030 / MF5533</strain>
    </source>
</reference>
<dbReference type="OrthoDB" id="2684236at2759"/>